<protein>
    <submittedName>
        <fullName evidence="1">Uncharacterized protein</fullName>
    </submittedName>
</protein>
<dbReference type="Proteomes" id="UP000182077">
    <property type="component" value="Unassembled WGS sequence"/>
</dbReference>
<gene>
    <name evidence="1" type="ORF">RV04_GL000983</name>
</gene>
<accession>A0A1L8TQF8</accession>
<dbReference type="EMBL" id="JXKQ01000002">
    <property type="protein sequence ID" value="OJG46555.1"/>
    <property type="molecule type" value="Genomic_DNA"/>
</dbReference>
<keyword evidence="2" id="KW-1185">Reference proteome</keyword>
<comment type="caution">
    <text evidence="1">The sequence shown here is derived from an EMBL/GenBank/DDBJ whole genome shotgun (WGS) entry which is preliminary data.</text>
</comment>
<dbReference type="RefSeq" id="WP_071857015.1">
    <property type="nucleotide sequence ID" value="NZ_JBHSHK010000005.1"/>
</dbReference>
<dbReference type="AlphaFoldDB" id="A0A1L8TQF8"/>
<dbReference type="STRING" id="249189.RV04_GL000983"/>
<organism evidence="1 2">
    <name type="scientific">Enterococcus hermanniensis</name>
    <dbReference type="NCBI Taxonomy" id="249189"/>
    <lineage>
        <taxon>Bacteria</taxon>
        <taxon>Bacillati</taxon>
        <taxon>Bacillota</taxon>
        <taxon>Bacilli</taxon>
        <taxon>Lactobacillales</taxon>
        <taxon>Enterococcaceae</taxon>
        <taxon>Enterococcus</taxon>
    </lineage>
</organism>
<sequence>MIIFILMVLMVVTLIAIRHKKLQEADLVYWERINEYEEQRKEEILRHAIEKERLLLAQH</sequence>
<name>A0A1L8TQF8_9ENTE</name>
<dbReference type="OrthoDB" id="2195127at2"/>
<evidence type="ECO:0000313" key="1">
    <source>
        <dbReference type="EMBL" id="OJG46555.1"/>
    </source>
</evidence>
<proteinExistence type="predicted"/>
<evidence type="ECO:0000313" key="2">
    <source>
        <dbReference type="Proteomes" id="UP000182077"/>
    </source>
</evidence>
<reference evidence="1 2" key="1">
    <citation type="submission" date="2014-12" db="EMBL/GenBank/DDBJ databases">
        <title>Draft genome sequences of 29 type strains of Enterococci.</title>
        <authorList>
            <person name="Zhong Z."/>
            <person name="Sun Z."/>
            <person name="Liu W."/>
            <person name="Zhang W."/>
            <person name="Zhang H."/>
        </authorList>
    </citation>
    <scope>NUCLEOTIDE SEQUENCE [LARGE SCALE GENOMIC DNA]</scope>
    <source>
        <strain evidence="1 2">DSM 17122</strain>
    </source>
</reference>